<comment type="caution">
    <text evidence="1">The sequence shown here is derived from an EMBL/GenBank/DDBJ whole genome shotgun (WGS) entry which is preliminary data.</text>
</comment>
<proteinExistence type="predicted"/>
<dbReference type="EMBL" id="JADBGQ010000009">
    <property type="protein sequence ID" value="KAG5378252.1"/>
    <property type="molecule type" value="Genomic_DNA"/>
</dbReference>
<keyword evidence="2" id="KW-1185">Reference proteome</keyword>
<gene>
    <name evidence="1" type="primary">A07p009230.1_BraROA</name>
    <name evidence="1" type="ORF">IGI04_026094</name>
</gene>
<sequence length="85" mass="9144">MEAVMADAAELQEQSSIHDTFDICFEHLLFHLFSDSPFGPPGTRTPPILMTSLPAFSGSSPSSTTPIPGFSVGPTQINYGIHPHM</sequence>
<protein>
    <submittedName>
        <fullName evidence="1">Uncharacterized protein</fullName>
    </submittedName>
</protein>
<organism evidence="1 2">
    <name type="scientific">Brassica rapa subsp. trilocularis</name>
    <dbReference type="NCBI Taxonomy" id="1813537"/>
    <lineage>
        <taxon>Eukaryota</taxon>
        <taxon>Viridiplantae</taxon>
        <taxon>Streptophyta</taxon>
        <taxon>Embryophyta</taxon>
        <taxon>Tracheophyta</taxon>
        <taxon>Spermatophyta</taxon>
        <taxon>Magnoliopsida</taxon>
        <taxon>eudicotyledons</taxon>
        <taxon>Gunneridae</taxon>
        <taxon>Pentapetalae</taxon>
        <taxon>rosids</taxon>
        <taxon>malvids</taxon>
        <taxon>Brassicales</taxon>
        <taxon>Brassicaceae</taxon>
        <taxon>Brassiceae</taxon>
        <taxon>Brassica</taxon>
    </lineage>
</organism>
<evidence type="ECO:0000313" key="1">
    <source>
        <dbReference type="EMBL" id="KAG5378252.1"/>
    </source>
</evidence>
<accession>A0ABQ7KW91</accession>
<evidence type="ECO:0000313" key="2">
    <source>
        <dbReference type="Proteomes" id="UP000823674"/>
    </source>
</evidence>
<dbReference type="Proteomes" id="UP000823674">
    <property type="component" value="Chromosome A07"/>
</dbReference>
<name>A0ABQ7KW91_BRACM</name>
<reference evidence="1 2" key="1">
    <citation type="submission" date="2021-03" db="EMBL/GenBank/DDBJ databases">
        <authorList>
            <person name="King G.J."/>
            <person name="Bancroft I."/>
            <person name="Baten A."/>
            <person name="Bloomfield J."/>
            <person name="Borpatragohain P."/>
            <person name="He Z."/>
            <person name="Irish N."/>
            <person name="Irwin J."/>
            <person name="Liu K."/>
            <person name="Mauleon R.P."/>
            <person name="Moore J."/>
            <person name="Morris R."/>
            <person name="Ostergaard L."/>
            <person name="Wang B."/>
            <person name="Wells R."/>
        </authorList>
    </citation>
    <scope>NUCLEOTIDE SEQUENCE [LARGE SCALE GENOMIC DNA]</scope>
    <source>
        <strain evidence="1">R-o-18</strain>
        <tissue evidence="1">Leaf</tissue>
    </source>
</reference>